<comment type="similarity">
    <text evidence="3">Belongs to the XPO2/CSE1 family.</text>
</comment>
<evidence type="ECO:0000256" key="2">
    <source>
        <dbReference type="ARBA" id="ARBA00004496"/>
    </source>
</evidence>
<protein>
    <recommendedName>
        <fullName evidence="4">Exportin-2</fullName>
    </recommendedName>
    <alternativeName>
        <fullName evidence="9">Importin-alpha re-exporter</fullName>
    </alternativeName>
</protein>
<dbReference type="GO" id="GO:0006606">
    <property type="term" value="P:protein import into nucleus"/>
    <property type="evidence" value="ECO:0007669"/>
    <property type="project" value="TreeGrafter"/>
</dbReference>
<comment type="caution">
    <text evidence="11">The sequence shown here is derived from an EMBL/GenBank/DDBJ whole genome shotgun (WGS) entry which is preliminary data.</text>
</comment>
<evidence type="ECO:0000256" key="3">
    <source>
        <dbReference type="ARBA" id="ARBA00008669"/>
    </source>
</evidence>
<dbReference type="PROSITE" id="PS50166">
    <property type="entry name" value="IMPORTIN_B_NT"/>
    <property type="match status" value="1"/>
</dbReference>
<dbReference type="InterPro" id="IPR001494">
    <property type="entry name" value="Importin-beta_N"/>
</dbReference>
<evidence type="ECO:0000256" key="1">
    <source>
        <dbReference type="ARBA" id="ARBA00004123"/>
    </source>
</evidence>
<dbReference type="Pfam" id="PF03810">
    <property type="entry name" value="IBN_N"/>
    <property type="match status" value="1"/>
</dbReference>
<dbReference type="PANTHER" id="PTHR10997:SF8">
    <property type="entry name" value="EXPORTIN-2"/>
    <property type="match status" value="1"/>
</dbReference>
<evidence type="ECO:0000256" key="6">
    <source>
        <dbReference type="ARBA" id="ARBA00022490"/>
    </source>
</evidence>
<dbReference type="GO" id="GO:0005829">
    <property type="term" value="C:cytosol"/>
    <property type="evidence" value="ECO:0007669"/>
    <property type="project" value="TreeGrafter"/>
</dbReference>
<keyword evidence="12" id="KW-1185">Reference proteome</keyword>
<comment type="subcellular location">
    <subcellularLocation>
        <location evidence="2">Cytoplasm</location>
    </subcellularLocation>
    <subcellularLocation>
        <location evidence="1">Nucleus</location>
    </subcellularLocation>
</comment>
<evidence type="ECO:0000256" key="9">
    <source>
        <dbReference type="ARBA" id="ARBA00030693"/>
    </source>
</evidence>
<evidence type="ECO:0000256" key="7">
    <source>
        <dbReference type="ARBA" id="ARBA00022927"/>
    </source>
</evidence>
<reference evidence="11" key="1">
    <citation type="submission" date="2023-06" db="EMBL/GenBank/DDBJ databases">
        <authorList>
            <person name="Delattre M."/>
        </authorList>
    </citation>
    <scope>NUCLEOTIDE SEQUENCE</scope>
    <source>
        <strain evidence="11">AF72</strain>
    </source>
</reference>
<evidence type="ECO:0000313" key="11">
    <source>
        <dbReference type="EMBL" id="CAJ0564236.1"/>
    </source>
</evidence>
<keyword evidence="7" id="KW-0653">Protein transport</keyword>
<dbReference type="GO" id="GO:0031267">
    <property type="term" value="F:small GTPase binding"/>
    <property type="evidence" value="ECO:0007669"/>
    <property type="project" value="InterPro"/>
</dbReference>
<dbReference type="InterPro" id="IPR016024">
    <property type="entry name" value="ARM-type_fold"/>
</dbReference>
<organism evidence="11 12">
    <name type="scientific">Mesorhabditis spiculigera</name>
    <dbReference type="NCBI Taxonomy" id="96644"/>
    <lineage>
        <taxon>Eukaryota</taxon>
        <taxon>Metazoa</taxon>
        <taxon>Ecdysozoa</taxon>
        <taxon>Nematoda</taxon>
        <taxon>Chromadorea</taxon>
        <taxon>Rhabditida</taxon>
        <taxon>Rhabditina</taxon>
        <taxon>Rhabditomorpha</taxon>
        <taxon>Rhabditoidea</taxon>
        <taxon>Rhabditidae</taxon>
        <taxon>Mesorhabditinae</taxon>
        <taxon>Mesorhabditis</taxon>
    </lineage>
</organism>
<gene>
    <name evidence="11" type="ORF">MSPICULIGERA_LOCUS2920</name>
</gene>
<dbReference type="Proteomes" id="UP001177023">
    <property type="component" value="Unassembled WGS sequence"/>
</dbReference>
<dbReference type="GO" id="GO:0006611">
    <property type="term" value="P:protein export from nucleus"/>
    <property type="evidence" value="ECO:0007669"/>
    <property type="project" value="TreeGrafter"/>
</dbReference>
<name>A0AA36CA18_9BILA</name>
<dbReference type="AlphaFoldDB" id="A0AA36CA18"/>
<dbReference type="InterPro" id="IPR011989">
    <property type="entry name" value="ARM-like"/>
</dbReference>
<dbReference type="Gene3D" id="1.25.10.10">
    <property type="entry name" value="Leucine-rich Repeat Variant"/>
    <property type="match status" value="1"/>
</dbReference>
<evidence type="ECO:0000259" key="10">
    <source>
        <dbReference type="PROSITE" id="PS50166"/>
    </source>
</evidence>
<proteinExistence type="inferred from homology"/>
<dbReference type="SMART" id="SM00913">
    <property type="entry name" value="IBN_N"/>
    <property type="match status" value="1"/>
</dbReference>
<dbReference type="Pfam" id="PF03378">
    <property type="entry name" value="CAS_CSE1"/>
    <property type="match status" value="1"/>
</dbReference>
<sequence>MASADMQKLAQVLQETLQPDPNRRKTAEGELFNLESVPGFGPLLIELVVTESASQDIRIAAAISAKNFVKRQWGDMAEKELADQEKATIRETALKAMLTTSGNLRKQLSHTVFLIAKKDFPTQWPNLVGILAEQLTSDNFERIVATLSTLDQIFEKYRYESKSNALWSELKLCLTAVQEPLTGLFGKMLEIIPQKDQLSSSDAGNWIDVLRLIARIYHSLASQDLPEYFEDNLKPWMEGFMALLAMTVDSQRSTAGEATPLDKLKAEICGIVTLYAQRYEEEITPFMRPLIEGIWGLLVNTGSDTRYDGLVCAALDFLAAICLRTKYEDLFRGEGVLQTIAIDIAVKNLTLREEDIELFEDEPLEYMKKDIEGTDMGTRRRGAIDLIRNLCKTFEAALVNLLAGVINDSLKREANWLQRDVVYCLITAMAKKGETQRMGATSTSELINVADFYKNAVYGELSTEIDSSAILKADAIKFLVTFRTQLPPQDIVQSIPLLLKLLGSRHVQVHKYAAWAVERLLLMRIEGRPLFSAANVPVAPFLAALVACFDADPKSQNSYYLIKALMRIVNILDSNTAAAGGQIAMKLVSMVEQTIRNPADPIHTHFLFETMCVLIKKASAHVAGGLDPSLLPIIEMILAQEMQDLIPYALQLTGVLLADCVTRGAPADAYLGFLSFLMRQDFWAKSANIPAVLSLLEIYLKALPDKVCESYSTLLVTQYVRLISSKNLELYGFKLASLLLPHMQRLQGIDNPFAILFNNILKRLRDSKTPRFNKHFLVFVARFVVVVNVETFVKVLEQMQPGLYRMIMEKIVGPALCDCRAVTTADEKRTIGIGFGRLFSETAGALGDAIKALAFATRMLLDEPPVSTNFGQTLEDEQASMYNAEGEFVNPYSQLSNAGLREEVLAPEITDHKAFFEAAVSRIPL</sequence>
<dbReference type="PANTHER" id="PTHR10997">
    <property type="entry name" value="IMPORTIN-7, 8, 11"/>
    <property type="match status" value="1"/>
</dbReference>
<feature type="non-terminal residue" evidence="11">
    <location>
        <position position="1"/>
    </location>
</feature>
<evidence type="ECO:0000256" key="8">
    <source>
        <dbReference type="ARBA" id="ARBA00023242"/>
    </source>
</evidence>
<evidence type="ECO:0000256" key="4">
    <source>
        <dbReference type="ARBA" id="ARBA00018945"/>
    </source>
</evidence>
<evidence type="ECO:0000313" key="12">
    <source>
        <dbReference type="Proteomes" id="UP001177023"/>
    </source>
</evidence>
<dbReference type="Pfam" id="PF08506">
    <property type="entry name" value="Cse1"/>
    <property type="match status" value="1"/>
</dbReference>
<dbReference type="GO" id="GO:0005049">
    <property type="term" value="F:nuclear export signal receptor activity"/>
    <property type="evidence" value="ECO:0007669"/>
    <property type="project" value="TreeGrafter"/>
</dbReference>
<dbReference type="GO" id="GO:0005635">
    <property type="term" value="C:nuclear envelope"/>
    <property type="evidence" value="ECO:0007669"/>
    <property type="project" value="TreeGrafter"/>
</dbReference>
<dbReference type="SUPFAM" id="SSF48371">
    <property type="entry name" value="ARM repeat"/>
    <property type="match status" value="1"/>
</dbReference>
<dbReference type="InterPro" id="IPR013713">
    <property type="entry name" value="XPO2_central"/>
</dbReference>
<keyword evidence="6" id="KW-0963">Cytoplasm</keyword>
<evidence type="ECO:0000256" key="5">
    <source>
        <dbReference type="ARBA" id="ARBA00022448"/>
    </source>
</evidence>
<dbReference type="EMBL" id="CATQJA010000838">
    <property type="protein sequence ID" value="CAJ0564236.1"/>
    <property type="molecule type" value="Genomic_DNA"/>
</dbReference>
<dbReference type="InterPro" id="IPR005043">
    <property type="entry name" value="XPO2_C"/>
</dbReference>
<keyword evidence="8" id="KW-0539">Nucleus</keyword>
<accession>A0AA36CA18</accession>
<keyword evidence="5" id="KW-0813">Transport</keyword>
<feature type="domain" description="Importin N-terminal" evidence="10">
    <location>
        <begin position="27"/>
        <end position="99"/>
    </location>
</feature>